<organism evidence="2 3">
    <name type="scientific">Brevundimonas albigilva</name>
    <dbReference type="NCBI Taxonomy" id="1312364"/>
    <lineage>
        <taxon>Bacteria</taxon>
        <taxon>Pseudomonadati</taxon>
        <taxon>Pseudomonadota</taxon>
        <taxon>Alphaproteobacteria</taxon>
        <taxon>Caulobacterales</taxon>
        <taxon>Caulobacteraceae</taxon>
        <taxon>Brevundimonas</taxon>
    </lineage>
</organism>
<feature type="chain" id="PRO_5046250178" description="Lipoprotein" evidence="1">
    <location>
        <begin position="22"/>
        <end position="130"/>
    </location>
</feature>
<dbReference type="EMBL" id="CP097649">
    <property type="protein sequence ID" value="URI16613.1"/>
    <property type="molecule type" value="Genomic_DNA"/>
</dbReference>
<evidence type="ECO:0008006" key="4">
    <source>
        <dbReference type="Google" id="ProtNLM"/>
    </source>
</evidence>
<evidence type="ECO:0000313" key="2">
    <source>
        <dbReference type="EMBL" id="URI16613.1"/>
    </source>
</evidence>
<proteinExistence type="predicted"/>
<gene>
    <name evidence="2" type="ORF">M8231_06470</name>
</gene>
<dbReference type="Proteomes" id="UP001055429">
    <property type="component" value="Chromosome"/>
</dbReference>
<reference evidence="2" key="1">
    <citation type="submission" date="2022-05" db="EMBL/GenBank/DDBJ databases">
        <title>Brevundimonas albigilva TT17 genome sequence.</title>
        <authorList>
            <person name="Lee K."/>
            <person name="Son H."/>
        </authorList>
    </citation>
    <scope>NUCLEOTIDE SEQUENCE</scope>
    <source>
        <strain evidence="2">TT17</strain>
    </source>
</reference>
<dbReference type="RefSeq" id="WP_249750711.1">
    <property type="nucleotide sequence ID" value="NZ_CP097298.1"/>
</dbReference>
<sequence length="130" mass="13834">MTKTLTLIAVGAALLGGCATAATAPNPYFDPSATEFAGWVRVSGGEFQLFREQRDLDNPPSPTNCVSGALPRDPQAAARDLNGAKVVFTGRAAAWADRDGVQTLMHEGARITNQCRADYVIKADSVRVLR</sequence>
<evidence type="ECO:0000313" key="3">
    <source>
        <dbReference type="Proteomes" id="UP001055429"/>
    </source>
</evidence>
<keyword evidence="1" id="KW-0732">Signal</keyword>
<protein>
    <recommendedName>
        <fullName evidence="4">Lipoprotein</fullName>
    </recommendedName>
</protein>
<dbReference type="PROSITE" id="PS51257">
    <property type="entry name" value="PROKAR_LIPOPROTEIN"/>
    <property type="match status" value="1"/>
</dbReference>
<feature type="signal peptide" evidence="1">
    <location>
        <begin position="1"/>
        <end position="21"/>
    </location>
</feature>
<accession>A0ABY4SP21</accession>
<keyword evidence="3" id="KW-1185">Reference proteome</keyword>
<name>A0ABY4SP21_9CAUL</name>
<evidence type="ECO:0000256" key="1">
    <source>
        <dbReference type="SAM" id="SignalP"/>
    </source>
</evidence>